<dbReference type="PROSITE" id="PS51123">
    <property type="entry name" value="OMPA_2"/>
    <property type="match status" value="1"/>
</dbReference>
<dbReference type="InterPro" id="IPR036737">
    <property type="entry name" value="OmpA-like_sf"/>
</dbReference>
<accession>A0A1I3X7Y6</accession>
<dbReference type="EMBL" id="FOSQ01000001">
    <property type="protein sequence ID" value="SFK15765.1"/>
    <property type="molecule type" value="Genomic_DNA"/>
</dbReference>
<feature type="signal peptide" evidence="2">
    <location>
        <begin position="1"/>
        <end position="18"/>
    </location>
</feature>
<gene>
    <name evidence="4" type="ORF">SAMN02745775_10165</name>
</gene>
<dbReference type="SUPFAM" id="SSF103088">
    <property type="entry name" value="OmpA-like"/>
    <property type="match status" value="1"/>
</dbReference>
<proteinExistence type="predicted"/>
<dbReference type="STRING" id="1123062.SAMN02745775_10165"/>
<evidence type="ECO:0000259" key="3">
    <source>
        <dbReference type="PROSITE" id="PS51123"/>
    </source>
</evidence>
<feature type="chain" id="PRO_5011435937" evidence="2">
    <location>
        <begin position="19"/>
        <end position="140"/>
    </location>
</feature>
<dbReference type="AlphaFoldDB" id="A0A1I3X7Y6"/>
<dbReference type="GO" id="GO:0016020">
    <property type="term" value="C:membrane"/>
    <property type="evidence" value="ECO:0007669"/>
    <property type="project" value="UniProtKB-UniRule"/>
</dbReference>
<evidence type="ECO:0000256" key="2">
    <source>
        <dbReference type="SAM" id="SignalP"/>
    </source>
</evidence>
<feature type="domain" description="OmpA-like" evidence="3">
    <location>
        <begin position="27"/>
        <end position="139"/>
    </location>
</feature>
<name>A0A1I3X7Y6_9PROT</name>
<reference evidence="4 5" key="1">
    <citation type="submission" date="2016-10" db="EMBL/GenBank/DDBJ databases">
        <authorList>
            <person name="de Groot N.N."/>
        </authorList>
    </citation>
    <scope>NUCLEOTIDE SEQUENCE [LARGE SCALE GENOMIC DNA]</scope>
    <source>
        <strain evidence="4 5">DSM 19981</strain>
    </source>
</reference>
<keyword evidence="2" id="KW-0732">Signal</keyword>
<evidence type="ECO:0000313" key="4">
    <source>
        <dbReference type="EMBL" id="SFK15765.1"/>
    </source>
</evidence>
<sequence>MRVLPLLLLPLLIGPATAQPRSFSCVGAEALEDDVFAVPFTRGSTTLRDTGRSAIAAAAQLAEGDRDRNICVFGHADRSAGAGTSTQIAAQRARAVALALSQQGIERDRIRAEARVGAYSGRQSEPEARAVTIVVLPSLP</sequence>
<dbReference type="RefSeq" id="WP_092953798.1">
    <property type="nucleotide sequence ID" value="NZ_FOSQ01000001.1"/>
</dbReference>
<dbReference type="Proteomes" id="UP000199473">
    <property type="component" value="Unassembled WGS sequence"/>
</dbReference>
<evidence type="ECO:0000313" key="5">
    <source>
        <dbReference type="Proteomes" id="UP000199473"/>
    </source>
</evidence>
<protein>
    <submittedName>
        <fullName evidence="4">OmpA family protein</fullName>
    </submittedName>
</protein>
<dbReference type="Gene3D" id="3.30.1330.60">
    <property type="entry name" value="OmpA-like domain"/>
    <property type="match status" value="1"/>
</dbReference>
<dbReference type="OrthoDB" id="7282006at2"/>
<dbReference type="Pfam" id="PF00691">
    <property type="entry name" value="OmpA"/>
    <property type="match status" value="1"/>
</dbReference>
<keyword evidence="1" id="KW-0472">Membrane</keyword>
<dbReference type="InterPro" id="IPR006665">
    <property type="entry name" value="OmpA-like"/>
</dbReference>
<evidence type="ECO:0000256" key="1">
    <source>
        <dbReference type="PROSITE-ProRule" id="PRU00473"/>
    </source>
</evidence>
<organism evidence="4 5">
    <name type="scientific">Falsiroseomonas stagni DSM 19981</name>
    <dbReference type="NCBI Taxonomy" id="1123062"/>
    <lineage>
        <taxon>Bacteria</taxon>
        <taxon>Pseudomonadati</taxon>
        <taxon>Pseudomonadota</taxon>
        <taxon>Alphaproteobacteria</taxon>
        <taxon>Acetobacterales</taxon>
        <taxon>Roseomonadaceae</taxon>
        <taxon>Falsiroseomonas</taxon>
    </lineage>
</organism>
<keyword evidence="5" id="KW-1185">Reference proteome</keyword>